<reference evidence="1 2" key="1">
    <citation type="submission" date="2017-08" db="EMBL/GenBank/DDBJ databases">
        <title>Infants hospitalized years apart are colonized by the same room-sourced microbial strains.</title>
        <authorList>
            <person name="Brooks B."/>
            <person name="Olm M.R."/>
            <person name="Firek B.A."/>
            <person name="Baker R."/>
            <person name="Thomas B.C."/>
            <person name="Morowitz M.J."/>
            <person name="Banfield J.F."/>
        </authorList>
    </citation>
    <scope>NUCLEOTIDE SEQUENCE [LARGE SCALE GENOMIC DNA]</scope>
    <source>
        <strain evidence="1">S2_005_002_R2_33</strain>
    </source>
</reference>
<dbReference type="InterPro" id="IPR050484">
    <property type="entry name" value="Transf_Hexapept/Carb_Anhydrase"/>
</dbReference>
<evidence type="ECO:0000313" key="2">
    <source>
        <dbReference type="Proteomes" id="UP000249082"/>
    </source>
</evidence>
<dbReference type="Gene3D" id="2.160.10.10">
    <property type="entry name" value="Hexapeptide repeat proteins"/>
    <property type="match status" value="1"/>
</dbReference>
<dbReference type="PANTHER" id="PTHR13061:SF29">
    <property type="entry name" value="GAMMA CARBONIC ANHYDRASE-LIKE 1, MITOCHONDRIAL-RELATED"/>
    <property type="match status" value="1"/>
</dbReference>
<proteinExistence type="predicted"/>
<protein>
    <submittedName>
        <fullName evidence="1">Gamma carbonic anhydrase family protein</fullName>
    </submittedName>
</protein>
<dbReference type="SUPFAM" id="SSF51161">
    <property type="entry name" value="Trimeric LpxA-like enzymes"/>
    <property type="match status" value="1"/>
</dbReference>
<dbReference type="Proteomes" id="UP000249082">
    <property type="component" value="Unassembled WGS sequence"/>
</dbReference>
<name>A0A2W5NJZ9_9SPHN</name>
<organism evidence="1 2">
    <name type="scientific">Novosphingobium pentaromativorans</name>
    <dbReference type="NCBI Taxonomy" id="205844"/>
    <lineage>
        <taxon>Bacteria</taxon>
        <taxon>Pseudomonadati</taxon>
        <taxon>Pseudomonadota</taxon>
        <taxon>Alphaproteobacteria</taxon>
        <taxon>Sphingomonadales</taxon>
        <taxon>Sphingomonadaceae</taxon>
        <taxon>Novosphingobium</taxon>
    </lineage>
</organism>
<dbReference type="PANTHER" id="PTHR13061">
    <property type="entry name" value="DYNACTIN SUBUNIT P25"/>
    <property type="match status" value="1"/>
</dbReference>
<gene>
    <name evidence="1" type="ORF">DI555_15720</name>
</gene>
<dbReference type="Pfam" id="PF00132">
    <property type="entry name" value="Hexapep"/>
    <property type="match status" value="1"/>
</dbReference>
<evidence type="ECO:0000313" key="1">
    <source>
        <dbReference type="EMBL" id="PZQ53716.1"/>
    </source>
</evidence>
<dbReference type="InterPro" id="IPR047324">
    <property type="entry name" value="LbH_gamma_CA-like"/>
</dbReference>
<dbReference type="InterPro" id="IPR001451">
    <property type="entry name" value="Hexapep"/>
</dbReference>
<comment type="caution">
    <text evidence="1">The sequence shown here is derived from an EMBL/GenBank/DDBJ whole genome shotgun (WGS) entry which is preliminary data.</text>
</comment>
<dbReference type="AlphaFoldDB" id="A0A2W5NJZ9"/>
<dbReference type="InterPro" id="IPR011004">
    <property type="entry name" value="Trimer_LpxA-like_sf"/>
</dbReference>
<accession>A0A2W5NJZ9</accession>
<dbReference type="CDD" id="cd04645">
    <property type="entry name" value="LbH_gamma_CA_like"/>
    <property type="match status" value="1"/>
</dbReference>
<dbReference type="EMBL" id="QFPX01000013">
    <property type="protein sequence ID" value="PZQ53716.1"/>
    <property type="molecule type" value="Genomic_DNA"/>
</dbReference>
<sequence>MLEQDCSLWPYAVVRSERGHVRIGKCASVQDHAMIHIGWNDPTIIGDYCTVGHRAVLHGCTLEPGCLIGIGATIMERCVIGHGSIVAAHSFLPAGTIIPSNSLVMGTPGRVTRVLDKLHGNIIDALLYRENARAYATGNHRVWEIAEMALLAEEAEAILAREHRQWIERGIRGSYSTDEE</sequence>